<reference evidence="4 5" key="1">
    <citation type="journal article" date="2015" name="BMC Genomics">
        <title>The genome of the truffle-parasite Tolypocladium ophioglossoides and the evolution of antifungal peptaibiotics.</title>
        <authorList>
            <person name="Quandt C.A."/>
            <person name="Bushley K.E."/>
            <person name="Spatafora J.W."/>
        </authorList>
    </citation>
    <scope>NUCLEOTIDE SEQUENCE [LARGE SCALE GENOMIC DNA]</scope>
    <source>
        <strain evidence="4 5">CBS 100239</strain>
    </source>
</reference>
<evidence type="ECO:0000256" key="2">
    <source>
        <dbReference type="ARBA" id="ARBA00038334"/>
    </source>
</evidence>
<dbReference type="InterPro" id="IPR000073">
    <property type="entry name" value="AB_hydrolase_1"/>
</dbReference>
<keyword evidence="1 4" id="KW-0378">Hydrolase</keyword>
<organism evidence="4 5">
    <name type="scientific">Tolypocladium ophioglossoides (strain CBS 100239)</name>
    <name type="common">Snaketongue truffleclub</name>
    <name type="synonym">Elaphocordyceps ophioglossoides</name>
    <dbReference type="NCBI Taxonomy" id="1163406"/>
    <lineage>
        <taxon>Eukaryota</taxon>
        <taxon>Fungi</taxon>
        <taxon>Dikarya</taxon>
        <taxon>Ascomycota</taxon>
        <taxon>Pezizomycotina</taxon>
        <taxon>Sordariomycetes</taxon>
        <taxon>Hypocreomycetidae</taxon>
        <taxon>Hypocreales</taxon>
        <taxon>Ophiocordycipitaceae</taxon>
        <taxon>Tolypocladium</taxon>
    </lineage>
</organism>
<dbReference type="Proteomes" id="UP000036947">
    <property type="component" value="Unassembled WGS sequence"/>
</dbReference>
<feature type="domain" description="AB hydrolase-1" evidence="3">
    <location>
        <begin position="40"/>
        <end position="314"/>
    </location>
</feature>
<dbReference type="InterPro" id="IPR029058">
    <property type="entry name" value="AB_hydrolase_fold"/>
</dbReference>
<gene>
    <name evidence="4" type="ORF">TOPH_00565</name>
</gene>
<dbReference type="PANTHER" id="PTHR43329">
    <property type="entry name" value="EPOXIDE HYDROLASE"/>
    <property type="match status" value="1"/>
</dbReference>
<keyword evidence="5" id="KW-1185">Reference proteome</keyword>
<comment type="caution">
    <text evidence="4">The sequence shown here is derived from an EMBL/GenBank/DDBJ whole genome shotgun (WGS) entry which is preliminary data.</text>
</comment>
<dbReference type="InterPro" id="IPR000639">
    <property type="entry name" value="Epox_hydrolase-like"/>
</dbReference>
<accession>A0A0L0NM96</accession>
<dbReference type="STRING" id="1163406.A0A0L0NM96"/>
<dbReference type="SUPFAM" id="SSF53474">
    <property type="entry name" value="alpha/beta-Hydrolases"/>
    <property type="match status" value="1"/>
</dbReference>
<comment type="similarity">
    <text evidence="2">Belongs to the AB hydrolase superfamily. Epoxide hydrolase family.</text>
</comment>
<sequence>MDTSKLIPNDPRVKYESAQIRGKTYKYVVGEPQTSPPVDTIFLIHGFPDMGFGWRCQVPYLMSLGFKVVVPEMLGYSGTDTPEDLNAFSLKNLSADIKELARKFVGDGQIILGGHDWGGALVWRVALWHPGLIKAVFGICTPFHAPMKPWIALEDMIAAGKLTNFTYQLQLKGPDVENAIQGEEKVRQFLNGMFGGLGPNGEIAFNIEKGVLLDNLSTLGRSALLSDEELDYYVQQYMLQKVPQLRGPLNWYRTRKINWEDELPLADKPVTLEMPTLYIAASNDTALPPSLSVGMDQYMPKLTRGEVGGSHWALTGASKDVNGQVAKWLNGVLNGAIKSAL</sequence>
<dbReference type="Gene3D" id="3.40.50.1820">
    <property type="entry name" value="alpha/beta hydrolase"/>
    <property type="match status" value="1"/>
</dbReference>
<dbReference type="EMBL" id="LFRF01000001">
    <property type="protein sequence ID" value="KND95149.1"/>
    <property type="molecule type" value="Genomic_DNA"/>
</dbReference>
<dbReference type="OrthoDB" id="408373at2759"/>
<evidence type="ECO:0000256" key="1">
    <source>
        <dbReference type="ARBA" id="ARBA00022801"/>
    </source>
</evidence>
<name>A0A0L0NM96_TOLOC</name>
<proteinExistence type="inferred from homology"/>
<dbReference type="PRINTS" id="PR00412">
    <property type="entry name" value="EPOXHYDRLASE"/>
</dbReference>
<protein>
    <submittedName>
        <fullName evidence="4">Bifunctional epoxide hydrolase 2</fullName>
    </submittedName>
</protein>
<dbReference type="AlphaFoldDB" id="A0A0L0NM96"/>
<evidence type="ECO:0000259" key="3">
    <source>
        <dbReference type="Pfam" id="PF00561"/>
    </source>
</evidence>
<dbReference type="GO" id="GO:0016787">
    <property type="term" value="F:hydrolase activity"/>
    <property type="evidence" value="ECO:0007669"/>
    <property type="project" value="UniProtKB-KW"/>
</dbReference>
<evidence type="ECO:0000313" key="4">
    <source>
        <dbReference type="EMBL" id="KND95149.1"/>
    </source>
</evidence>
<dbReference type="Pfam" id="PF00561">
    <property type="entry name" value="Abhydrolase_1"/>
    <property type="match status" value="1"/>
</dbReference>
<evidence type="ECO:0000313" key="5">
    <source>
        <dbReference type="Proteomes" id="UP000036947"/>
    </source>
</evidence>